<feature type="region of interest" description="Disordered" evidence="1">
    <location>
        <begin position="1"/>
        <end position="45"/>
    </location>
</feature>
<dbReference type="AlphaFoldDB" id="A0A1A7YNY7"/>
<evidence type="ECO:0000313" key="2">
    <source>
        <dbReference type="EMBL" id="SBP31610.1"/>
    </source>
</evidence>
<evidence type="ECO:0000256" key="1">
    <source>
        <dbReference type="SAM" id="MobiDB-lite"/>
    </source>
</evidence>
<sequence>AGPNKHRSAPNHRSAAGTQPDVRPDSGLGPRGENGQNEKVEENFVREFQEYRFQERGEQL</sequence>
<gene>
    <name evidence="2" type="primary">Nfu_g_1_001227</name>
</gene>
<name>A0A1A7YNY7_9TELE</name>
<proteinExistence type="predicted"/>
<organism evidence="2">
    <name type="scientific">Iconisemion striatum</name>
    <dbReference type="NCBI Taxonomy" id="60296"/>
    <lineage>
        <taxon>Eukaryota</taxon>
        <taxon>Metazoa</taxon>
        <taxon>Chordata</taxon>
        <taxon>Craniata</taxon>
        <taxon>Vertebrata</taxon>
        <taxon>Euteleostomi</taxon>
        <taxon>Actinopterygii</taxon>
        <taxon>Neopterygii</taxon>
        <taxon>Teleostei</taxon>
        <taxon>Neoteleostei</taxon>
        <taxon>Acanthomorphata</taxon>
        <taxon>Ovalentaria</taxon>
        <taxon>Atherinomorphae</taxon>
        <taxon>Cyprinodontiformes</taxon>
        <taxon>Nothobranchiidae</taxon>
        <taxon>Iconisemion</taxon>
    </lineage>
</organism>
<accession>A0A1A7YNY7</accession>
<feature type="non-terminal residue" evidence="2">
    <location>
        <position position="1"/>
    </location>
</feature>
<protein>
    <submittedName>
        <fullName evidence="2">Uncharacterized protein</fullName>
    </submittedName>
</protein>
<reference evidence="2" key="2">
    <citation type="submission" date="2016-06" db="EMBL/GenBank/DDBJ databases">
        <title>The genome of a short-lived fish provides insights into sex chromosome evolution and the genetic control of aging.</title>
        <authorList>
            <person name="Reichwald K."/>
            <person name="Felder M."/>
            <person name="Petzold A."/>
            <person name="Koch P."/>
            <person name="Groth M."/>
            <person name="Platzer M."/>
        </authorList>
    </citation>
    <scope>NUCLEOTIDE SEQUENCE</scope>
    <source>
        <tissue evidence="2">Brain</tissue>
    </source>
</reference>
<feature type="compositionally biased region" description="Basic residues" evidence="1">
    <location>
        <begin position="1"/>
        <end position="10"/>
    </location>
</feature>
<reference evidence="2" key="1">
    <citation type="submission" date="2016-05" db="EMBL/GenBank/DDBJ databases">
        <authorList>
            <person name="Lavstsen T."/>
            <person name="Jespersen J.S."/>
        </authorList>
    </citation>
    <scope>NUCLEOTIDE SEQUENCE</scope>
    <source>
        <tissue evidence="2">Brain</tissue>
    </source>
</reference>
<dbReference type="EMBL" id="HADX01009378">
    <property type="protein sequence ID" value="SBP31610.1"/>
    <property type="molecule type" value="Transcribed_RNA"/>
</dbReference>
<feature type="compositionally biased region" description="Basic and acidic residues" evidence="1">
    <location>
        <begin position="36"/>
        <end position="45"/>
    </location>
</feature>